<feature type="domain" description="HTH lacI-type" evidence="4">
    <location>
        <begin position="55"/>
        <end position="109"/>
    </location>
</feature>
<keyword evidence="2" id="KW-0238">DNA-binding</keyword>
<dbReference type="PROSITE" id="PS50932">
    <property type="entry name" value="HTH_LACI_2"/>
    <property type="match status" value="1"/>
</dbReference>
<dbReference type="AlphaFoldDB" id="K9DTQ8"/>
<dbReference type="InterPro" id="IPR010982">
    <property type="entry name" value="Lambda_DNA-bd_dom_sf"/>
</dbReference>
<dbReference type="Pfam" id="PF00356">
    <property type="entry name" value="LacI"/>
    <property type="match status" value="1"/>
</dbReference>
<dbReference type="HOGENOM" id="CLU_037628_6_1_4"/>
<dbReference type="CDD" id="cd06267">
    <property type="entry name" value="PBP1_LacI_sugar_binding-like"/>
    <property type="match status" value="1"/>
</dbReference>
<sequence length="379" mass="41410">MCYLPLLTLPKRGCYKFKYKTRQQAFIKPINGDDHVYGHADESDGGTEGCAVSQVTLRDIASETGLSIGTVSRALKNQGGMTEATRGVVREAAIRLGYDFSLLKKGRIRRIAFLLHSQHNTLTSSPFFTPVLHGAEEACRREGIALSLIVVGPAEPVLEQIRLHQPDAILCAGFFEPEVLSALRQTGKPMVLVDMHRRGFTSINPDNMSGGYLATQHLLRCGRKRIAMLSGSLAHYSIQQRNRGFRQALFDAKVHADPSLEVIVPTMGEGEEGVIEAMRSLLALPKRPDALFCYNDSTALVAMKTCLAEGLKIPYDLAIVGFDDIAASAAAIPPLSTVHVDKEALGRTGVDSLLHKPDENPSQITLPVEMIVRESSYDD</sequence>
<dbReference type="GO" id="GO:0003700">
    <property type="term" value="F:DNA-binding transcription factor activity"/>
    <property type="evidence" value="ECO:0007669"/>
    <property type="project" value="TreeGrafter"/>
</dbReference>
<dbReference type="PANTHER" id="PTHR30146:SF109">
    <property type="entry name" value="HTH-TYPE TRANSCRIPTIONAL REGULATOR GALS"/>
    <property type="match status" value="1"/>
</dbReference>
<evidence type="ECO:0000256" key="1">
    <source>
        <dbReference type="ARBA" id="ARBA00023015"/>
    </source>
</evidence>
<evidence type="ECO:0000256" key="3">
    <source>
        <dbReference type="ARBA" id="ARBA00023163"/>
    </source>
</evidence>
<dbReference type="CDD" id="cd01392">
    <property type="entry name" value="HTH_LacI"/>
    <property type="match status" value="1"/>
</dbReference>
<evidence type="ECO:0000313" key="6">
    <source>
        <dbReference type="Proteomes" id="UP000009874"/>
    </source>
</evidence>
<dbReference type="InterPro" id="IPR028082">
    <property type="entry name" value="Peripla_BP_I"/>
</dbReference>
<proteinExistence type="predicted"/>
<keyword evidence="1" id="KW-0805">Transcription regulation</keyword>
<gene>
    <name evidence="5" type="ORF">HMPREF9710_02632</name>
</gene>
<dbReference type="SUPFAM" id="SSF53822">
    <property type="entry name" value="Periplasmic binding protein-like I"/>
    <property type="match status" value="1"/>
</dbReference>
<dbReference type="PANTHER" id="PTHR30146">
    <property type="entry name" value="LACI-RELATED TRANSCRIPTIONAL REPRESSOR"/>
    <property type="match status" value="1"/>
</dbReference>
<name>K9DTQ8_9BURK</name>
<organism evidence="5 6">
    <name type="scientific">Massilia timonae CCUG 45783</name>
    <dbReference type="NCBI Taxonomy" id="883126"/>
    <lineage>
        <taxon>Bacteria</taxon>
        <taxon>Pseudomonadati</taxon>
        <taxon>Pseudomonadota</taxon>
        <taxon>Betaproteobacteria</taxon>
        <taxon>Burkholderiales</taxon>
        <taxon>Oxalobacteraceae</taxon>
        <taxon>Telluria group</taxon>
        <taxon>Massilia</taxon>
    </lineage>
</organism>
<dbReference type="InterPro" id="IPR000843">
    <property type="entry name" value="HTH_LacI"/>
</dbReference>
<dbReference type="Gene3D" id="3.40.50.2300">
    <property type="match status" value="2"/>
</dbReference>
<dbReference type="SMART" id="SM00354">
    <property type="entry name" value="HTH_LACI"/>
    <property type="match status" value="1"/>
</dbReference>
<evidence type="ECO:0000313" key="5">
    <source>
        <dbReference type="EMBL" id="EKU82092.1"/>
    </source>
</evidence>
<keyword evidence="3" id="KW-0804">Transcription</keyword>
<reference evidence="5 6" key="1">
    <citation type="submission" date="2012-09" db="EMBL/GenBank/DDBJ databases">
        <title>The Genome Sequence of Massilia timonae CCUG 45783.</title>
        <authorList>
            <consortium name="The Broad Institute Genome Sequencing Platform"/>
            <person name="Earl A."/>
            <person name="Ward D."/>
            <person name="Feldgarden M."/>
            <person name="Gevers D."/>
            <person name="Huys G."/>
            <person name="Walker B."/>
            <person name="Young S.K."/>
            <person name="Zeng Q."/>
            <person name="Gargeya S."/>
            <person name="Fitzgerald M."/>
            <person name="Haas B."/>
            <person name="Abouelleil A."/>
            <person name="Alvarado L."/>
            <person name="Arachchi H.M."/>
            <person name="Berlin A.M."/>
            <person name="Chapman S.B."/>
            <person name="Goldberg J."/>
            <person name="Griggs A."/>
            <person name="Gujja S."/>
            <person name="Hansen M."/>
            <person name="Howarth C."/>
            <person name="Imamovic A."/>
            <person name="Larimer J."/>
            <person name="McCowen C."/>
            <person name="Montmayeur A."/>
            <person name="Murphy C."/>
            <person name="Neiman D."/>
            <person name="Pearson M."/>
            <person name="Priest M."/>
            <person name="Roberts A."/>
            <person name="Saif S."/>
            <person name="Shea T."/>
            <person name="Sisk P."/>
            <person name="Sykes S."/>
            <person name="Wortman J."/>
            <person name="Nusbaum C."/>
            <person name="Birren B."/>
        </authorList>
    </citation>
    <scope>NUCLEOTIDE SEQUENCE [LARGE SCALE GENOMIC DNA]</scope>
    <source>
        <strain evidence="5 6">CCUG 45783</strain>
    </source>
</reference>
<dbReference type="eggNOG" id="COG1609">
    <property type="taxonomic scope" value="Bacteria"/>
</dbReference>
<evidence type="ECO:0000259" key="4">
    <source>
        <dbReference type="PROSITE" id="PS50932"/>
    </source>
</evidence>
<protein>
    <recommendedName>
        <fullName evidence="4">HTH lacI-type domain-containing protein</fullName>
    </recommendedName>
</protein>
<dbReference type="EMBL" id="AGZI01000031">
    <property type="protein sequence ID" value="EKU82092.1"/>
    <property type="molecule type" value="Genomic_DNA"/>
</dbReference>
<dbReference type="GO" id="GO:0000976">
    <property type="term" value="F:transcription cis-regulatory region binding"/>
    <property type="evidence" value="ECO:0007669"/>
    <property type="project" value="TreeGrafter"/>
</dbReference>
<dbReference type="STRING" id="47229.LO55_3320"/>
<keyword evidence="6" id="KW-1185">Reference proteome</keyword>
<accession>K9DTQ8</accession>
<dbReference type="InterPro" id="IPR046335">
    <property type="entry name" value="LacI/GalR-like_sensor"/>
</dbReference>
<dbReference type="Pfam" id="PF13377">
    <property type="entry name" value="Peripla_BP_3"/>
    <property type="match status" value="1"/>
</dbReference>
<comment type="caution">
    <text evidence="5">The sequence shown here is derived from an EMBL/GenBank/DDBJ whole genome shotgun (WGS) entry which is preliminary data.</text>
</comment>
<dbReference type="Gene3D" id="1.10.260.40">
    <property type="entry name" value="lambda repressor-like DNA-binding domains"/>
    <property type="match status" value="1"/>
</dbReference>
<dbReference type="SUPFAM" id="SSF47413">
    <property type="entry name" value="lambda repressor-like DNA-binding domains"/>
    <property type="match status" value="1"/>
</dbReference>
<dbReference type="PATRIC" id="fig|883126.3.peg.2657"/>
<dbReference type="Proteomes" id="UP000009874">
    <property type="component" value="Unassembled WGS sequence"/>
</dbReference>
<evidence type="ECO:0000256" key="2">
    <source>
        <dbReference type="ARBA" id="ARBA00023125"/>
    </source>
</evidence>